<dbReference type="InterPro" id="IPR020559">
    <property type="entry name" value="PRibGlycinamide_synth_CS"/>
</dbReference>
<dbReference type="InterPro" id="IPR037123">
    <property type="entry name" value="PRibGlycinamide_synth_C_sf"/>
</dbReference>
<dbReference type="Gene3D" id="3.40.50.20">
    <property type="match status" value="1"/>
</dbReference>
<dbReference type="SMART" id="SM01210">
    <property type="entry name" value="GARS_C"/>
    <property type="match status" value="1"/>
</dbReference>
<evidence type="ECO:0000256" key="2">
    <source>
        <dbReference type="ARBA" id="ARBA00001946"/>
    </source>
</evidence>
<reference evidence="15" key="2">
    <citation type="journal article" date="2015" name="Genome Biol. Evol.">
        <title>Complete Genome Sequence and Transcriptomic Analysis of the Novel Pathogen Elizabethkingia anophelis in Response to Oxidative Stress.</title>
        <authorList>
            <person name="Li Y."/>
            <person name="Liu Y."/>
            <person name="Chew S.C."/>
            <person name="Tay M."/>
            <person name="Salido M.M."/>
            <person name="Teo J."/>
            <person name="Lauro F.M."/>
            <person name="Givskov M."/>
            <person name="Yang L."/>
        </authorList>
    </citation>
    <scope>NUCLEOTIDE SEQUENCE</scope>
    <source>
        <strain evidence="15">NUHP1</strain>
    </source>
</reference>
<evidence type="ECO:0000256" key="7">
    <source>
        <dbReference type="ARBA" id="ARBA00022755"/>
    </source>
</evidence>
<dbReference type="STRING" id="1338011.BD94_1992"/>
<dbReference type="eggNOG" id="COG0151">
    <property type="taxonomic scope" value="Bacteria"/>
</dbReference>
<keyword evidence="5 12" id="KW-0436">Ligase</keyword>
<dbReference type="NCBIfam" id="TIGR00877">
    <property type="entry name" value="purD"/>
    <property type="match status" value="1"/>
</dbReference>
<evidence type="ECO:0000256" key="4">
    <source>
        <dbReference type="ARBA" id="ARBA00013255"/>
    </source>
</evidence>
<evidence type="ECO:0000256" key="11">
    <source>
        <dbReference type="ARBA" id="ARBA00042864"/>
    </source>
</evidence>
<dbReference type="InterPro" id="IPR020562">
    <property type="entry name" value="PRibGlycinamide_synth_N"/>
</dbReference>
<dbReference type="AlphaFoldDB" id="A0A077EE26"/>
<dbReference type="SMART" id="SM01209">
    <property type="entry name" value="GARS_A"/>
    <property type="match status" value="1"/>
</dbReference>
<dbReference type="GO" id="GO:0046872">
    <property type="term" value="F:metal ion binding"/>
    <property type="evidence" value="ECO:0007669"/>
    <property type="project" value="InterPro"/>
</dbReference>
<dbReference type="InterPro" id="IPR000115">
    <property type="entry name" value="PRibGlycinamide_synth"/>
</dbReference>
<dbReference type="GO" id="GO:0009113">
    <property type="term" value="P:purine nucleobase biosynthetic process"/>
    <property type="evidence" value="ECO:0007669"/>
    <property type="project" value="InterPro"/>
</dbReference>
<evidence type="ECO:0000256" key="6">
    <source>
        <dbReference type="ARBA" id="ARBA00022741"/>
    </source>
</evidence>
<evidence type="ECO:0000256" key="10">
    <source>
        <dbReference type="ARBA" id="ARBA00042242"/>
    </source>
</evidence>
<comment type="cofactor">
    <cofactor evidence="1">
        <name>Mn(2+)</name>
        <dbReference type="ChEBI" id="CHEBI:29035"/>
    </cofactor>
</comment>
<evidence type="ECO:0000259" key="14">
    <source>
        <dbReference type="PROSITE" id="PS50975"/>
    </source>
</evidence>
<gene>
    <name evidence="12" type="primary">purD</name>
    <name evidence="15" type="ORF">BD94_1992</name>
</gene>
<dbReference type="HAMAP" id="MF_00138">
    <property type="entry name" value="GARS"/>
    <property type="match status" value="1"/>
</dbReference>
<evidence type="ECO:0000256" key="5">
    <source>
        <dbReference type="ARBA" id="ARBA00022598"/>
    </source>
</evidence>
<dbReference type="Pfam" id="PF02843">
    <property type="entry name" value="GARS_C"/>
    <property type="match status" value="1"/>
</dbReference>
<dbReference type="EMBL" id="CP007547">
    <property type="protein sequence ID" value="AIL45767.1"/>
    <property type="molecule type" value="Genomic_DNA"/>
</dbReference>
<organism evidence="15 16">
    <name type="scientific">Elizabethkingia anophelis NUHP1</name>
    <dbReference type="NCBI Taxonomy" id="1338011"/>
    <lineage>
        <taxon>Bacteria</taxon>
        <taxon>Pseudomonadati</taxon>
        <taxon>Bacteroidota</taxon>
        <taxon>Flavobacteriia</taxon>
        <taxon>Flavobacteriales</taxon>
        <taxon>Weeksellaceae</taxon>
        <taxon>Elizabethkingia</taxon>
    </lineage>
</organism>
<comment type="similarity">
    <text evidence="9 12">Belongs to the GARS family.</text>
</comment>
<dbReference type="HOGENOM" id="CLU_027420_3_1_10"/>
<dbReference type="Gene3D" id="3.90.600.10">
    <property type="entry name" value="Phosphoribosylglycinamide synthetase, C-terminal domain"/>
    <property type="match status" value="1"/>
</dbReference>
<dbReference type="PANTHER" id="PTHR43472:SF1">
    <property type="entry name" value="PHOSPHORIBOSYLAMINE--GLYCINE LIGASE, CHLOROPLASTIC"/>
    <property type="match status" value="1"/>
</dbReference>
<dbReference type="PROSITE" id="PS00184">
    <property type="entry name" value="GARS"/>
    <property type="match status" value="1"/>
</dbReference>
<dbReference type="PANTHER" id="PTHR43472">
    <property type="entry name" value="PHOSPHORIBOSYLAMINE--GLYCINE LIGASE"/>
    <property type="match status" value="1"/>
</dbReference>
<dbReference type="EC" id="6.3.4.13" evidence="4 12"/>
<dbReference type="KEGG" id="eao:BD94_1992"/>
<dbReference type="SUPFAM" id="SSF51246">
    <property type="entry name" value="Rudiment single hybrid motif"/>
    <property type="match status" value="1"/>
</dbReference>
<dbReference type="UniPathway" id="UPA00074">
    <property type="reaction ID" value="UER00125"/>
</dbReference>
<dbReference type="Pfam" id="PF02844">
    <property type="entry name" value="GARS_N"/>
    <property type="match status" value="1"/>
</dbReference>
<comment type="pathway">
    <text evidence="3 12">Purine metabolism; IMP biosynthesis via de novo pathway; N(1)-(5-phospho-D-ribosyl)glycinamide from 5-phospho-alpha-D-ribose 1-diphosphate: step 2/2.</text>
</comment>
<dbReference type="PROSITE" id="PS50975">
    <property type="entry name" value="ATP_GRASP"/>
    <property type="match status" value="1"/>
</dbReference>
<dbReference type="GO" id="GO:0006189">
    <property type="term" value="P:'de novo' IMP biosynthetic process"/>
    <property type="evidence" value="ECO:0007669"/>
    <property type="project" value="UniProtKB-UniRule"/>
</dbReference>
<evidence type="ECO:0000256" key="8">
    <source>
        <dbReference type="ARBA" id="ARBA00022840"/>
    </source>
</evidence>
<dbReference type="Proteomes" id="UP000028933">
    <property type="component" value="Chromosome"/>
</dbReference>
<evidence type="ECO:0000256" key="13">
    <source>
        <dbReference type="PROSITE-ProRule" id="PRU00409"/>
    </source>
</evidence>
<dbReference type="InterPro" id="IPR011054">
    <property type="entry name" value="Rudment_hybrid_motif"/>
</dbReference>
<evidence type="ECO:0000313" key="16">
    <source>
        <dbReference type="Proteomes" id="UP000028933"/>
    </source>
</evidence>
<dbReference type="SUPFAM" id="SSF56059">
    <property type="entry name" value="Glutathione synthetase ATP-binding domain-like"/>
    <property type="match status" value="1"/>
</dbReference>
<dbReference type="PROSITE" id="PS00866">
    <property type="entry name" value="CPSASE_1"/>
    <property type="match status" value="1"/>
</dbReference>
<dbReference type="RefSeq" id="WP_009084526.1">
    <property type="nucleotide sequence ID" value="NZ_CP007547.1"/>
</dbReference>
<dbReference type="InterPro" id="IPR013815">
    <property type="entry name" value="ATP_grasp_subdomain_1"/>
</dbReference>
<sequence length="415" mass="45682">MRVLVVGTGGREAAIGWKLKQDPKVKKIFFARGNASTEEYGENIYEDSIPELVEFATREKVDLTIVGPEAPLVDGIVDEFKAAGLKIFGPNAKAASLEGSKAFSKRFMQDHGIKTAKAQVFEVYQDALDYVKDHKFPLVIKASGLAGGKGVVICETLEEADAVIHDFMIRRIHGDAGIKLVIEEFLQGFEASIICFSNGEELFPCIPVKDYKKVGEGDEGMNTGGMGTVAPSPEFNGMHYADFERNIMLPTLKGLKQENLSFKGFIFFGLMVTAEGSYLLEYNMRLGDPETQVILPLMENSLVDVINDCMEGKPVELKFADKKAVCVVMVSGGYPRNIETGLEIKGTDKVDTLCLLAGARKGGNSYYTTGGRVVNVVGFGETYDDARKQAYDNIKKVSFDYGFYRHDIGLFEQKK</sequence>
<evidence type="ECO:0000256" key="1">
    <source>
        <dbReference type="ARBA" id="ARBA00001936"/>
    </source>
</evidence>
<proteinExistence type="inferred from homology"/>
<dbReference type="Gene3D" id="3.30.470.20">
    <property type="entry name" value="ATP-grasp fold, B domain"/>
    <property type="match status" value="1"/>
</dbReference>
<accession>A0A077EE26</accession>
<keyword evidence="6 13" id="KW-0547">Nucleotide-binding</keyword>
<dbReference type="Pfam" id="PF01071">
    <property type="entry name" value="GARS_A"/>
    <property type="match status" value="1"/>
</dbReference>
<protein>
    <recommendedName>
        <fullName evidence="4 12">Phosphoribosylamine--glycine ligase</fullName>
        <ecNumber evidence="4 12">6.3.4.13</ecNumber>
    </recommendedName>
    <alternativeName>
        <fullName evidence="12">GARS</fullName>
    </alternativeName>
    <alternativeName>
        <fullName evidence="10 12">Glycinamide ribonucleotide synthetase</fullName>
    </alternativeName>
    <alternativeName>
        <fullName evidence="11 12">Phosphoribosylglycinamide synthetase</fullName>
    </alternativeName>
</protein>
<dbReference type="GeneID" id="56683068"/>
<comment type="cofactor">
    <cofactor evidence="2">
        <name>Mg(2+)</name>
        <dbReference type="ChEBI" id="CHEBI:18420"/>
    </cofactor>
</comment>
<evidence type="ECO:0000256" key="12">
    <source>
        <dbReference type="HAMAP-Rule" id="MF_00138"/>
    </source>
</evidence>
<dbReference type="InterPro" id="IPR005479">
    <property type="entry name" value="CPAse_ATP-bd"/>
</dbReference>
<dbReference type="InterPro" id="IPR020560">
    <property type="entry name" value="PRibGlycinamide_synth_C-dom"/>
</dbReference>
<evidence type="ECO:0000256" key="3">
    <source>
        <dbReference type="ARBA" id="ARBA00005174"/>
    </source>
</evidence>
<keyword evidence="7 12" id="KW-0658">Purine biosynthesis</keyword>
<dbReference type="GO" id="GO:0005524">
    <property type="term" value="F:ATP binding"/>
    <property type="evidence" value="ECO:0007669"/>
    <property type="project" value="UniProtKB-UniRule"/>
</dbReference>
<dbReference type="Gene3D" id="3.30.1490.20">
    <property type="entry name" value="ATP-grasp fold, A domain"/>
    <property type="match status" value="1"/>
</dbReference>
<dbReference type="InterPro" id="IPR011761">
    <property type="entry name" value="ATP-grasp"/>
</dbReference>
<evidence type="ECO:0000313" key="15">
    <source>
        <dbReference type="EMBL" id="AIL45767.1"/>
    </source>
</evidence>
<dbReference type="InterPro" id="IPR020561">
    <property type="entry name" value="PRibGlycinamid_synth_ATP-grasp"/>
</dbReference>
<keyword evidence="8 13" id="KW-0067">ATP-binding</keyword>
<feature type="domain" description="ATP-grasp" evidence="14">
    <location>
        <begin position="105"/>
        <end position="311"/>
    </location>
</feature>
<dbReference type="GO" id="GO:0004637">
    <property type="term" value="F:phosphoribosylamine-glycine ligase activity"/>
    <property type="evidence" value="ECO:0007669"/>
    <property type="project" value="UniProtKB-UniRule"/>
</dbReference>
<name>A0A077EE26_9FLAO</name>
<dbReference type="InterPro" id="IPR016185">
    <property type="entry name" value="PreATP-grasp_dom_sf"/>
</dbReference>
<dbReference type="SUPFAM" id="SSF52440">
    <property type="entry name" value="PreATP-grasp domain"/>
    <property type="match status" value="1"/>
</dbReference>
<evidence type="ECO:0000256" key="9">
    <source>
        <dbReference type="ARBA" id="ARBA00038345"/>
    </source>
</evidence>
<comment type="catalytic activity">
    <reaction evidence="12">
        <text>5-phospho-beta-D-ribosylamine + glycine + ATP = N(1)-(5-phospho-beta-D-ribosyl)glycinamide + ADP + phosphate + H(+)</text>
        <dbReference type="Rhea" id="RHEA:17453"/>
        <dbReference type="ChEBI" id="CHEBI:15378"/>
        <dbReference type="ChEBI" id="CHEBI:30616"/>
        <dbReference type="ChEBI" id="CHEBI:43474"/>
        <dbReference type="ChEBI" id="CHEBI:57305"/>
        <dbReference type="ChEBI" id="CHEBI:58681"/>
        <dbReference type="ChEBI" id="CHEBI:143788"/>
        <dbReference type="ChEBI" id="CHEBI:456216"/>
        <dbReference type="EC" id="6.3.4.13"/>
    </reaction>
</comment>
<reference evidence="15" key="1">
    <citation type="journal article" date="2013" name="Lancet">
        <title>First case of E anophelis outbreak in an intensive-care unit.</title>
        <authorList>
            <person name="Teo J."/>
            <person name="Tan S.Y."/>
            <person name="Tay M."/>
            <person name="Ding Y."/>
            <person name="Kjelleberg S."/>
            <person name="Givskov M."/>
            <person name="Lin R.T."/>
            <person name="Yang L."/>
        </authorList>
    </citation>
    <scope>NUCLEOTIDE SEQUENCE [LARGE SCALE GENOMIC DNA]</scope>
    <source>
        <strain evidence="15">NUHP1</strain>
    </source>
</reference>